<gene>
    <name evidence="1" type="ORF">GGP83_003436</name>
</gene>
<dbReference type="RefSeq" id="WP_259058547.1">
    <property type="nucleotide sequence ID" value="NZ_JANTZA010000059.1"/>
</dbReference>
<proteinExistence type="predicted"/>
<evidence type="ECO:0000313" key="1">
    <source>
        <dbReference type="EMBL" id="MCS3953461.1"/>
    </source>
</evidence>
<sequence>MSDPICFSLDEHIPSAVAEGLRHRGVEVMMLDEEEILGAAR</sequence>
<accession>A0A9X2QZG9</accession>
<name>A0A9X2QZG9_9BACT</name>
<reference evidence="1" key="1">
    <citation type="submission" date="2022-08" db="EMBL/GenBank/DDBJ databases">
        <title>Genomic Encyclopedia of Type Strains, Phase V (KMG-V): Genome sequencing to study the core and pangenomes of soil and plant-associated prokaryotes.</title>
        <authorList>
            <person name="Whitman W."/>
        </authorList>
    </citation>
    <scope>NUCLEOTIDE SEQUENCE</scope>
    <source>
        <strain evidence="1">SP2017</strain>
    </source>
</reference>
<comment type="caution">
    <text evidence="1">The sequence shown here is derived from an EMBL/GenBank/DDBJ whole genome shotgun (WGS) entry which is preliminary data.</text>
</comment>
<protein>
    <recommendedName>
        <fullName evidence="3">DUF5615 domain-containing protein</fullName>
    </recommendedName>
</protein>
<evidence type="ECO:0000313" key="2">
    <source>
        <dbReference type="Proteomes" id="UP001155010"/>
    </source>
</evidence>
<dbReference type="Proteomes" id="UP001155010">
    <property type="component" value="Unassembled WGS sequence"/>
</dbReference>
<evidence type="ECO:0008006" key="3">
    <source>
        <dbReference type="Google" id="ProtNLM"/>
    </source>
</evidence>
<dbReference type="EMBL" id="JANUBB010000028">
    <property type="protein sequence ID" value="MCS3953461.1"/>
    <property type="molecule type" value="Genomic_DNA"/>
</dbReference>
<organism evidence="1 2">
    <name type="scientific">Salinibacter ruber</name>
    <dbReference type="NCBI Taxonomy" id="146919"/>
    <lineage>
        <taxon>Bacteria</taxon>
        <taxon>Pseudomonadati</taxon>
        <taxon>Rhodothermota</taxon>
        <taxon>Rhodothermia</taxon>
        <taxon>Rhodothermales</taxon>
        <taxon>Salinibacteraceae</taxon>
        <taxon>Salinibacter</taxon>
    </lineage>
</organism>
<dbReference type="AlphaFoldDB" id="A0A9X2QZG9"/>